<dbReference type="AlphaFoldDB" id="A0A8C9J806"/>
<dbReference type="Proteomes" id="UP000675900">
    <property type="component" value="Unassembled WGS sequence"/>
</dbReference>
<protein>
    <submittedName>
        <fullName evidence="1">Uncharacterized protein</fullName>
    </submittedName>
</protein>
<reference evidence="1" key="1">
    <citation type="submission" date="2025-08" db="UniProtKB">
        <authorList>
            <consortium name="Ensembl"/>
        </authorList>
    </citation>
    <scope>IDENTIFICATION</scope>
</reference>
<proteinExistence type="predicted"/>
<evidence type="ECO:0000313" key="1">
    <source>
        <dbReference type="Ensembl" id="ENSPTIP00000004051.1"/>
    </source>
</evidence>
<reference evidence="1" key="2">
    <citation type="submission" date="2025-09" db="UniProtKB">
        <authorList>
            <consortium name="Ensembl"/>
        </authorList>
    </citation>
    <scope>IDENTIFICATION</scope>
</reference>
<sequence>MRGCKCSGSLSHLQCFLPQIFGLTKFVCVCVCVCVCVRVRVCACVCVCVCGDAKQCWHVSWIVPCKFSWR</sequence>
<organism evidence="1 2">
    <name type="scientific">Panthera tigris altaica</name>
    <name type="common">Siberian tiger</name>
    <dbReference type="NCBI Taxonomy" id="74533"/>
    <lineage>
        <taxon>Eukaryota</taxon>
        <taxon>Metazoa</taxon>
        <taxon>Chordata</taxon>
        <taxon>Craniata</taxon>
        <taxon>Vertebrata</taxon>
        <taxon>Euteleostomi</taxon>
        <taxon>Mammalia</taxon>
        <taxon>Eutheria</taxon>
        <taxon>Laurasiatheria</taxon>
        <taxon>Carnivora</taxon>
        <taxon>Feliformia</taxon>
        <taxon>Felidae</taxon>
        <taxon>Pantherinae</taxon>
        <taxon>Panthera</taxon>
    </lineage>
</organism>
<name>A0A8C9J806_PANTA</name>
<accession>A0A8C9J806</accession>
<dbReference type="Ensembl" id="ENSPTIT00000007769.1">
    <property type="protein sequence ID" value="ENSPTIP00000004051.1"/>
    <property type="gene ID" value="ENSPTIG00000006657.1"/>
</dbReference>
<keyword evidence="2" id="KW-1185">Reference proteome</keyword>
<evidence type="ECO:0000313" key="2">
    <source>
        <dbReference type="Proteomes" id="UP000675900"/>
    </source>
</evidence>